<evidence type="ECO:0000256" key="2">
    <source>
        <dbReference type="RuleBase" id="RU362097"/>
    </source>
</evidence>
<dbReference type="Proteomes" id="UP001597044">
    <property type="component" value="Unassembled WGS sequence"/>
</dbReference>
<evidence type="ECO:0000313" key="4">
    <source>
        <dbReference type="Proteomes" id="UP001597044"/>
    </source>
</evidence>
<dbReference type="SUPFAM" id="SSF56954">
    <property type="entry name" value="Outer membrane efflux proteins (OEP)"/>
    <property type="match status" value="1"/>
</dbReference>
<keyword evidence="2" id="KW-1134">Transmembrane beta strand</keyword>
<comment type="similarity">
    <text evidence="1 2">Belongs to the outer membrane factor (OMF) (TC 1.B.17) family.</text>
</comment>
<reference evidence="4" key="1">
    <citation type="journal article" date="2019" name="Int. J. Syst. Evol. Microbiol.">
        <title>The Global Catalogue of Microorganisms (GCM) 10K type strain sequencing project: providing services to taxonomists for standard genome sequencing and annotation.</title>
        <authorList>
            <consortium name="The Broad Institute Genomics Platform"/>
            <consortium name="The Broad Institute Genome Sequencing Center for Infectious Disease"/>
            <person name="Wu L."/>
            <person name="Ma J."/>
        </authorList>
    </citation>
    <scope>NUCLEOTIDE SEQUENCE [LARGE SCALE GENOMIC DNA]</scope>
    <source>
        <strain evidence="4">CCUG 63419</strain>
    </source>
</reference>
<keyword evidence="2" id="KW-0472">Membrane</keyword>
<feature type="chain" id="PRO_5044973481" evidence="2">
    <location>
        <begin position="22"/>
        <end position="480"/>
    </location>
</feature>
<dbReference type="EMBL" id="JBHTIT010000001">
    <property type="protein sequence ID" value="MFD0949196.1"/>
    <property type="molecule type" value="Genomic_DNA"/>
</dbReference>
<protein>
    <submittedName>
        <fullName evidence="3">Efflux transporter outer membrane subunit</fullName>
    </submittedName>
</protein>
<evidence type="ECO:0000313" key="3">
    <source>
        <dbReference type="EMBL" id="MFD0949196.1"/>
    </source>
</evidence>
<keyword evidence="2" id="KW-0732">Signal</keyword>
<dbReference type="InterPro" id="IPR003423">
    <property type="entry name" value="OMP_efflux"/>
</dbReference>
<keyword evidence="2" id="KW-0449">Lipoprotein</keyword>
<dbReference type="PROSITE" id="PS51257">
    <property type="entry name" value="PROKAR_LIPOPROTEIN"/>
    <property type="match status" value="1"/>
</dbReference>
<dbReference type="RefSeq" id="WP_379068579.1">
    <property type="nucleotide sequence ID" value="NZ_JBHTIT010000001.1"/>
</dbReference>
<dbReference type="Pfam" id="PF02321">
    <property type="entry name" value="OEP"/>
    <property type="match status" value="2"/>
</dbReference>
<organism evidence="3 4">
    <name type="scientific">Paraperlucidibaca wandonensis</name>
    <dbReference type="NCBI Taxonomy" id="1268273"/>
    <lineage>
        <taxon>Bacteria</taxon>
        <taxon>Pseudomonadati</taxon>
        <taxon>Pseudomonadota</taxon>
        <taxon>Gammaproteobacteria</taxon>
        <taxon>Moraxellales</taxon>
        <taxon>Moraxellaceae</taxon>
        <taxon>Paraperlucidibaca</taxon>
    </lineage>
</organism>
<dbReference type="NCBIfam" id="TIGR01845">
    <property type="entry name" value="outer_NodT"/>
    <property type="match status" value="1"/>
</dbReference>
<feature type="signal peptide" evidence="2">
    <location>
        <begin position="1"/>
        <end position="21"/>
    </location>
</feature>
<evidence type="ECO:0000256" key="1">
    <source>
        <dbReference type="ARBA" id="ARBA00007613"/>
    </source>
</evidence>
<dbReference type="PANTHER" id="PTHR30203">
    <property type="entry name" value="OUTER MEMBRANE CATION EFFLUX PROTEIN"/>
    <property type="match status" value="1"/>
</dbReference>
<dbReference type="Gene3D" id="2.20.200.10">
    <property type="entry name" value="Outer membrane efflux proteins (OEP)"/>
    <property type="match status" value="1"/>
</dbReference>
<sequence length="480" mass="51436">MNPRLSILLAASMMASGCSLLAPNYERPLLPIAEQWPADINSSADGREISQWPWQQVILEPRLQAAISLALENNRDARIAALQVTRARAVYGVGRSQLFPSIDVSGTSTNSRISSSSSGFSGIYRQQQVGVGISNFELDVFGRLSNLSDSAREQYLSTSDAQRSIALSLISEVANAWLTLAADAEQLTLAERTQQARQEAFDIITERDKAGVGSRLDITAAESSLQVAIASAAELRALVAQDQNALSLLLGTQLPTELAPTQLPSQATIDALPAGIPAEVLVARPDVMSAEHVLKARYADIGAARAAFFPSISLTASTGSASTELSGLFDGGTRVWSFAPQIRIPLFTAGRNLANLRISQADRDIAVAQYEKTVQTAFREVADALATLSTRDEQREARRAIAKANDERLSLTQARYDAGLDNYLSLLDAQREAFSSAQDRIRAELAHQAAIITLYKALGGGTAVPPPTQTPAPIDDAPRP</sequence>
<dbReference type="Gene3D" id="1.20.1600.10">
    <property type="entry name" value="Outer membrane efflux proteins (OEP)"/>
    <property type="match status" value="1"/>
</dbReference>
<comment type="subcellular location">
    <subcellularLocation>
        <location evidence="2">Cell outer membrane</location>
        <topology evidence="2">Lipid-anchor</topology>
    </subcellularLocation>
</comment>
<proteinExistence type="inferred from homology"/>
<keyword evidence="4" id="KW-1185">Reference proteome</keyword>
<accession>A0ABW3HCJ4</accession>
<name>A0ABW3HCJ4_9GAMM</name>
<keyword evidence="2" id="KW-0564">Palmitate</keyword>
<comment type="caution">
    <text evidence="3">The sequence shown here is derived from an EMBL/GenBank/DDBJ whole genome shotgun (WGS) entry which is preliminary data.</text>
</comment>
<dbReference type="PANTHER" id="PTHR30203:SF32">
    <property type="entry name" value="CATION EFFLUX SYSTEM PROTEIN CUSC"/>
    <property type="match status" value="1"/>
</dbReference>
<dbReference type="InterPro" id="IPR010131">
    <property type="entry name" value="MdtP/NodT-like"/>
</dbReference>
<keyword evidence="2" id="KW-0812">Transmembrane</keyword>
<gene>
    <name evidence="3" type="ORF">ACFQ0F_02130</name>
</gene>